<name>A0A0F9SCR5_9ZZZZ</name>
<sequence length="135" mass="15301">MEAKTVEVAEEFVAVQYLVSVELKFPFHEGKRIVNWLDITTSGENGVVMGKEELHIETDVDGLTEHIPRENVAKRRVKMYMIPQLEGYELGSYEYVPYTYPNRVGGYLGSYRNEKGGLAALGTDLRITMIKDPEA</sequence>
<protein>
    <submittedName>
        <fullName evidence="1">Uncharacterized protein</fullName>
    </submittedName>
</protein>
<dbReference type="EMBL" id="LAZR01002659">
    <property type="protein sequence ID" value="KKN27188.1"/>
    <property type="molecule type" value="Genomic_DNA"/>
</dbReference>
<comment type="caution">
    <text evidence="1">The sequence shown here is derived from an EMBL/GenBank/DDBJ whole genome shotgun (WGS) entry which is preliminary data.</text>
</comment>
<organism evidence="1">
    <name type="scientific">marine sediment metagenome</name>
    <dbReference type="NCBI Taxonomy" id="412755"/>
    <lineage>
        <taxon>unclassified sequences</taxon>
        <taxon>metagenomes</taxon>
        <taxon>ecological metagenomes</taxon>
    </lineage>
</organism>
<evidence type="ECO:0000313" key="1">
    <source>
        <dbReference type="EMBL" id="KKN27188.1"/>
    </source>
</evidence>
<reference evidence="1" key="1">
    <citation type="journal article" date="2015" name="Nature">
        <title>Complex archaea that bridge the gap between prokaryotes and eukaryotes.</title>
        <authorList>
            <person name="Spang A."/>
            <person name="Saw J.H."/>
            <person name="Jorgensen S.L."/>
            <person name="Zaremba-Niedzwiedzka K."/>
            <person name="Martijn J."/>
            <person name="Lind A.E."/>
            <person name="van Eijk R."/>
            <person name="Schleper C."/>
            <person name="Guy L."/>
            <person name="Ettema T.J."/>
        </authorList>
    </citation>
    <scope>NUCLEOTIDE SEQUENCE</scope>
</reference>
<proteinExistence type="predicted"/>
<gene>
    <name evidence="1" type="ORF">LCGC14_0867080</name>
</gene>
<accession>A0A0F9SCR5</accession>
<dbReference type="AlphaFoldDB" id="A0A0F9SCR5"/>